<dbReference type="OrthoDB" id="204980at2759"/>
<dbReference type="AlphaFoldDB" id="A0A250XS56"/>
<dbReference type="InterPro" id="IPR005323">
    <property type="entry name" value="CBM41_pullulanase"/>
</dbReference>
<dbReference type="InterPro" id="IPR024561">
    <property type="entry name" value="Pullul_strch_C"/>
</dbReference>
<gene>
    <name evidence="10" type="ORF">CEUSTIGMA_g13301.t1</name>
</gene>
<dbReference type="Gene3D" id="2.60.40.1130">
    <property type="entry name" value="Rab geranylgeranyltransferase alpha-subunit, insert domain"/>
    <property type="match status" value="1"/>
</dbReference>
<dbReference type="SMART" id="SM00642">
    <property type="entry name" value="Aamy"/>
    <property type="match status" value="1"/>
</dbReference>
<evidence type="ECO:0000256" key="3">
    <source>
        <dbReference type="ARBA" id="ARBA00022801"/>
    </source>
</evidence>
<dbReference type="STRING" id="1157962.A0A250XS56"/>
<dbReference type="CDD" id="cd10315">
    <property type="entry name" value="CBM41_pullulanase"/>
    <property type="match status" value="1"/>
</dbReference>
<dbReference type="Gene3D" id="2.60.40.1180">
    <property type="entry name" value="Golgi alpha-mannosidase II"/>
    <property type="match status" value="1"/>
</dbReference>
<evidence type="ECO:0000256" key="7">
    <source>
        <dbReference type="ARBA" id="ARBA00029618"/>
    </source>
</evidence>
<dbReference type="SUPFAM" id="SSF51011">
    <property type="entry name" value="Glycosyl hydrolase domain"/>
    <property type="match status" value="1"/>
</dbReference>
<dbReference type="InterPro" id="IPR006047">
    <property type="entry name" value="GH13_cat_dom"/>
</dbReference>
<organism evidence="10 11">
    <name type="scientific">Chlamydomonas eustigma</name>
    <dbReference type="NCBI Taxonomy" id="1157962"/>
    <lineage>
        <taxon>Eukaryota</taxon>
        <taxon>Viridiplantae</taxon>
        <taxon>Chlorophyta</taxon>
        <taxon>core chlorophytes</taxon>
        <taxon>Chlorophyceae</taxon>
        <taxon>CS clade</taxon>
        <taxon>Chlamydomonadales</taxon>
        <taxon>Chlamydomonadaceae</taxon>
        <taxon>Chlamydomonas</taxon>
    </lineage>
</organism>
<dbReference type="Proteomes" id="UP000232323">
    <property type="component" value="Unassembled WGS sequence"/>
</dbReference>
<evidence type="ECO:0000256" key="4">
    <source>
        <dbReference type="ARBA" id="ARBA00023295"/>
    </source>
</evidence>
<comment type="similarity">
    <text evidence="1">Belongs to the glycosyl hydrolase 13 family.</text>
</comment>
<keyword evidence="2" id="KW-0732">Signal</keyword>
<sequence>MLVLKSSKVIIRKRHSNVSRVLQSSKNSRVSVFSGCGSHPYCLSYKYHHKTTFCRAYVKPLAQSSSAIGVETSLATASRLLRVYYVRKDHDMSGWGLHVWGDGAQNHTDWTKPLPPSGCDEISGCYVWDIPIKASGGPEGAYIGLLVHKGDQKSARAELTIPDNSSEVWLVGSEQAGFLKAPDLKDVPAGSITKQAAIWVDANTIAWRHPLTEADGRPRSFRLHYSRDAQMSITGAGVVGAEESFELQPAATVLPPELSRKYPYLQFCSALHVPEQVVQQAARLLQGQLLVSMHAPSGVALAAAAQGGTHEQQQQLQALDATGVQLQGVLDDLFTYEGPLGYHSAESYSSDVGSVSVWAPTAQKVELLRWPGPRGDTPEVHELSPGRKGEWSMPVPRAWDGSYYKYRVTVYCPWTLRVEVSEVTDPYSMSLAADGKRTQFIDIESPISSPAGWQEDMSPRLEQWTDISIYELHIRDFSACDDSVPEPLRGKYLAFSPQHIVTASAGEASADGGGAAAAALNRELLPPTAGLQHLAKLRQSGLNHLHLLPTYDFASVPERQEDQALVNIDLAEVSADSPLPQEAIAAVSDQDAFNWGYDPVHWGVPDGSYALQPDGLDRILEFKSMIMAMHAAGWRVVLDVVYNHVYRAGPFDRYSVLDKIVPGYYQRRMEDGEICHSTCCNNTATENSMCERLVVDDIVHWAKHYKIDGFRFDIMGHLLVNTLSKMRRRLDDLTIEKDGVNGRSIYIYGEAWDFGEMVDNARGVNCGQMNLAGTGLGAFNDRLRDGALGGGPFDPYHYQGLVTGLSLAPNSIQPHQGGSDPSGQLQELLMLTDWVRYSLAGNLRSFPLRCHDGVTRLGGEALAHGLPLAYGALPHENVAFIGCHDNLTIFDQVTEKAALTVSAAERSRMVMLCLSMIALSQGVPFFHAGDDLLRSKSLDRDSYNSGDHFNRVDWTGQMNNFGVGLPPASKNGQGWHYKKKLLANTMIKPNASHIKLATETFQLMLKIRYSSPLFRISDPQHVQQQVSFSNTGPDQIPGIVVMTLTSAEQQQLGVFDPAFKRIVVVFNCSPLAQEVPLPSDCGPLCLHPLAAAFALDTRLSAGCRIGSTGEMMLVAARTTAVFVESR</sequence>
<dbReference type="Gene3D" id="2.60.40.1110">
    <property type="match status" value="1"/>
</dbReference>
<proteinExistence type="inferred from homology"/>
<dbReference type="InterPro" id="IPR017853">
    <property type="entry name" value="GH"/>
</dbReference>
<dbReference type="NCBIfam" id="TIGR02103">
    <property type="entry name" value="pullul_strch"/>
    <property type="match status" value="1"/>
</dbReference>
<dbReference type="InterPro" id="IPR013780">
    <property type="entry name" value="Glyco_hydro_b"/>
</dbReference>
<dbReference type="EC" id="3.2.1.41" evidence="6"/>
<dbReference type="SUPFAM" id="SSF49452">
    <property type="entry name" value="Starch-binding domain-like"/>
    <property type="match status" value="1"/>
</dbReference>
<dbReference type="CDD" id="cd02860">
    <property type="entry name" value="E_set_Pullulanase"/>
    <property type="match status" value="1"/>
</dbReference>
<dbReference type="SUPFAM" id="SSF81296">
    <property type="entry name" value="E set domains"/>
    <property type="match status" value="2"/>
</dbReference>
<dbReference type="InterPro" id="IPR004193">
    <property type="entry name" value="Glyco_hydro_13_N"/>
</dbReference>
<comment type="catalytic activity">
    <reaction evidence="5">
        <text>Hydrolysis of (1-&gt;6)-alpha-D-glucosidic linkages in pullulan, amylopectin and glycogen, and in the alpha- and beta-limit dextrins of amylopectin and glycogen.</text>
        <dbReference type="EC" id="3.2.1.41"/>
    </reaction>
</comment>
<evidence type="ECO:0000256" key="6">
    <source>
        <dbReference type="ARBA" id="ARBA00024062"/>
    </source>
</evidence>
<dbReference type="InterPro" id="IPR011839">
    <property type="entry name" value="Pullul_strch"/>
</dbReference>
<evidence type="ECO:0000313" key="11">
    <source>
        <dbReference type="Proteomes" id="UP000232323"/>
    </source>
</evidence>
<accession>A0A250XS56</accession>
<name>A0A250XS56_9CHLO</name>
<dbReference type="Gene3D" id="2.60.40.10">
    <property type="entry name" value="Immunoglobulins"/>
    <property type="match status" value="1"/>
</dbReference>
<evidence type="ECO:0000256" key="2">
    <source>
        <dbReference type="ARBA" id="ARBA00022729"/>
    </source>
</evidence>
<evidence type="ECO:0000259" key="9">
    <source>
        <dbReference type="SMART" id="SM00642"/>
    </source>
</evidence>
<dbReference type="CDD" id="cd11341">
    <property type="entry name" value="AmyAc_Pullulanase_LD-like"/>
    <property type="match status" value="1"/>
</dbReference>
<dbReference type="GO" id="GO:0005975">
    <property type="term" value="P:carbohydrate metabolic process"/>
    <property type="evidence" value="ECO:0007669"/>
    <property type="project" value="InterPro"/>
</dbReference>
<dbReference type="InterPro" id="IPR013784">
    <property type="entry name" value="Carb-bd-like_fold"/>
</dbReference>
<evidence type="ECO:0000256" key="5">
    <source>
        <dbReference type="ARBA" id="ARBA00023965"/>
    </source>
</evidence>
<dbReference type="Pfam" id="PF11852">
    <property type="entry name" value="Pullul_strch_C"/>
    <property type="match status" value="1"/>
</dbReference>
<dbReference type="Pfam" id="PF17967">
    <property type="entry name" value="Pullulanase_N2"/>
    <property type="match status" value="1"/>
</dbReference>
<dbReference type="EMBL" id="BEGY01000200">
    <property type="protein sequence ID" value="GAX85885.1"/>
    <property type="molecule type" value="Genomic_DNA"/>
</dbReference>
<protein>
    <recommendedName>
        <fullName evidence="6">pullulanase</fullName>
        <ecNumber evidence="6">3.2.1.41</ecNumber>
    </recommendedName>
    <alternativeName>
        <fullName evidence="7">Alpha-dextrin endo-1,6-alpha-glucosidase</fullName>
    </alternativeName>
    <alternativeName>
        <fullName evidence="8">Pullulan 6-glucanohydrolase</fullName>
    </alternativeName>
</protein>
<dbReference type="InterPro" id="IPR014756">
    <property type="entry name" value="Ig_E-set"/>
</dbReference>
<dbReference type="InterPro" id="IPR040671">
    <property type="entry name" value="Pullulanase_N2"/>
</dbReference>
<dbReference type="PANTHER" id="PTHR43002">
    <property type="entry name" value="GLYCOGEN DEBRANCHING ENZYME"/>
    <property type="match status" value="1"/>
</dbReference>
<dbReference type="Pfam" id="PF03714">
    <property type="entry name" value="PUD"/>
    <property type="match status" value="1"/>
</dbReference>
<dbReference type="Gene3D" id="3.20.20.80">
    <property type="entry name" value="Glycosidases"/>
    <property type="match status" value="1"/>
</dbReference>
<evidence type="ECO:0000256" key="1">
    <source>
        <dbReference type="ARBA" id="ARBA00008061"/>
    </source>
</evidence>
<reference evidence="10 11" key="1">
    <citation type="submission" date="2017-08" db="EMBL/GenBank/DDBJ databases">
        <title>Acidophilic green algal genome provides insights into adaptation to an acidic environment.</title>
        <authorList>
            <person name="Hirooka S."/>
            <person name="Hirose Y."/>
            <person name="Kanesaki Y."/>
            <person name="Higuchi S."/>
            <person name="Fujiwara T."/>
            <person name="Onuma R."/>
            <person name="Era A."/>
            <person name="Ohbayashi R."/>
            <person name="Uzuka A."/>
            <person name="Nozaki H."/>
            <person name="Yoshikawa H."/>
            <person name="Miyagishima S.Y."/>
        </authorList>
    </citation>
    <scope>NUCLEOTIDE SEQUENCE [LARGE SCALE GENOMIC DNA]</scope>
    <source>
        <strain evidence="10 11">NIES-2499</strain>
    </source>
</reference>
<dbReference type="GO" id="GO:0030246">
    <property type="term" value="F:carbohydrate binding"/>
    <property type="evidence" value="ECO:0007669"/>
    <property type="project" value="InterPro"/>
</dbReference>
<feature type="domain" description="Glycosyl hydrolase family 13 catalytic" evidence="9">
    <location>
        <begin position="546"/>
        <end position="993"/>
    </location>
</feature>
<evidence type="ECO:0000313" key="10">
    <source>
        <dbReference type="EMBL" id="GAX85885.1"/>
    </source>
</evidence>
<dbReference type="SUPFAM" id="SSF51445">
    <property type="entry name" value="(Trans)glycosidases"/>
    <property type="match status" value="1"/>
</dbReference>
<dbReference type="InterPro" id="IPR013783">
    <property type="entry name" value="Ig-like_fold"/>
</dbReference>
<keyword evidence="11" id="KW-1185">Reference proteome</keyword>
<keyword evidence="4" id="KW-0326">Glycosidase</keyword>
<dbReference type="GO" id="GO:0051060">
    <property type="term" value="F:pullulanase activity"/>
    <property type="evidence" value="ECO:0007669"/>
    <property type="project" value="UniProtKB-EC"/>
</dbReference>
<comment type="caution">
    <text evidence="10">The sequence shown here is derived from an EMBL/GenBank/DDBJ whole genome shotgun (WGS) entry which is preliminary data.</text>
</comment>
<evidence type="ECO:0000256" key="8">
    <source>
        <dbReference type="ARBA" id="ARBA00031076"/>
    </source>
</evidence>
<dbReference type="Pfam" id="PF02922">
    <property type="entry name" value="CBM_48"/>
    <property type="match status" value="1"/>
</dbReference>
<keyword evidence="3" id="KW-0378">Hydrolase</keyword>